<proteinExistence type="predicted"/>
<name>A0ABQ3T685_9ACTN</name>
<dbReference type="Proteomes" id="UP000608522">
    <property type="component" value="Unassembled WGS sequence"/>
</dbReference>
<keyword evidence="3" id="KW-1185">Reference proteome</keyword>
<organism evidence="2 3">
    <name type="scientific">Streptomyces spororaveus</name>
    <dbReference type="NCBI Taxonomy" id="284039"/>
    <lineage>
        <taxon>Bacteria</taxon>
        <taxon>Bacillati</taxon>
        <taxon>Actinomycetota</taxon>
        <taxon>Actinomycetes</taxon>
        <taxon>Kitasatosporales</taxon>
        <taxon>Streptomycetaceae</taxon>
        <taxon>Streptomyces</taxon>
    </lineage>
</organism>
<evidence type="ECO:0000313" key="2">
    <source>
        <dbReference type="EMBL" id="GHI75908.1"/>
    </source>
</evidence>
<accession>A0ABQ3T685</accession>
<protein>
    <submittedName>
        <fullName evidence="2">Uncharacterized protein</fullName>
    </submittedName>
</protein>
<sequence>MWVPGPQVEVLVDVARPAAGVLEAQVHADDIPRAGERWMAMCALCEADLGYRPRQHGRPAYAAAVAAIEEGPWPRARDWQVADLDTDFFATALQRRIDAYDEELTGEPVFGYGRSREYDPPGRGGLERGQGVDHEPSETPPNAGGQRVDHPPNAEEAVQAMLAARAAQTAALEMLEVALRAEYVPGGGRDLSRQAAPAMSRPLVLRALAGVLQEQAE</sequence>
<dbReference type="EMBL" id="BNED01000005">
    <property type="protein sequence ID" value="GHI75908.1"/>
    <property type="molecule type" value="Genomic_DNA"/>
</dbReference>
<evidence type="ECO:0000256" key="1">
    <source>
        <dbReference type="SAM" id="MobiDB-lite"/>
    </source>
</evidence>
<evidence type="ECO:0000313" key="3">
    <source>
        <dbReference type="Proteomes" id="UP000608522"/>
    </source>
</evidence>
<reference evidence="3" key="1">
    <citation type="submission" date="2023-07" db="EMBL/GenBank/DDBJ databases">
        <title>Whole genome shotgun sequence of Streptomyces spororaveus NBRC 15456.</title>
        <authorList>
            <person name="Komaki H."/>
            <person name="Tamura T."/>
        </authorList>
    </citation>
    <scope>NUCLEOTIDE SEQUENCE [LARGE SCALE GENOMIC DNA]</scope>
    <source>
        <strain evidence="3">NBRC 15456</strain>
    </source>
</reference>
<feature type="region of interest" description="Disordered" evidence="1">
    <location>
        <begin position="110"/>
        <end position="151"/>
    </location>
</feature>
<comment type="caution">
    <text evidence="2">The sequence shown here is derived from an EMBL/GenBank/DDBJ whole genome shotgun (WGS) entry which is preliminary data.</text>
</comment>
<gene>
    <name evidence="2" type="ORF">Sspor_14690</name>
</gene>